<proteinExistence type="predicted"/>
<sequence length="454" mass="49576">MLGIFQEGGKDNEHRFVRSPKLNLLFHLLPEAILPADPPLCILWMSSWARSALPAYSLNHHRLRLSAVAAAMGSEDKERGDAVDMEPLVEPPSPTLPTVNPDAGSSKPAAVAIPPWLYVVAWISFSSLVILFNKWVLHTLEFKYPVILTTYHLTFATAVTQFMARCTTMLDSRRAVKMTGHIYMRAVVPIGVFFSASLILSNVAYLYLSVSFIQMLKATTPMAVLLAGWALGVSQPTTKQIANVSVIVVGVIIASIGEIDFVFAGFLIQLGGVMFEALRLTMVQRLLSGDLKMDPLVSLYYFAPVCAAINAVIALFTEVPRCTMAEVMHVGLFTFFLNGLCAFMLNVSLVLLIGKTSAVVLTICGVLKDILLVVASMVIFGSQVTALQFFGYSIALGGMVYYKLGYEQIKGHLAEANRHWAAFGEEKPLLRQISIVIFAVLAALTLLNGLRSAL</sequence>
<reference evidence="1" key="1">
    <citation type="submission" date="2022-07" db="EMBL/GenBank/DDBJ databases">
        <title>Genome Sequence of Lecanicillium saksenae.</title>
        <authorList>
            <person name="Buettner E."/>
        </authorList>
    </citation>
    <scope>NUCLEOTIDE SEQUENCE</scope>
    <source>
        <strain evidence="1">VT-O1</strain>
    </source>
</reference>
<accession>A0ACC1QPY2</accession>
<comment type="caution">
    <text evidence="1">The sequence shown here is derived from an EMBL/GenBank/DDBJ whole genome shotgun (WGS) entry which is preliminary data.</text>
</comment>
<name>A0ACC1QPY2_9HYPO</name>
<keyword evidence="2" id="KW-1185">Reference proteome</keyword>
<protein>
    <submittedName>
        <fullName evidence="1">Uncharacterized protein</fullName>
    </submittedName>
</protein>
<dbReference type="EMBL" id="JANAKD010000822">
    <property type="protein sequence ID" value="KAJ3487780.1"/>
    <property type="molecule type" value="Genomic_DNA"/>
</dbReference>
<evidence type="ECO:0000313" key="2">
    <source>
        <dbReference type="Proteomes" id="UP001148737"/>
    </source>
</evidence>
<organism evidence="1 2">
    <name type="scientific">Lecanicillium saksenae</name>
    <dbReference type="NCBI Taxonomy" id="468837"/>
    <lineage>
        <taxon>Eukaryota</taxon>
        <taxon>Fungi</taxon>
        <taxon>Dikarya</taxon>
        <taxon>Ascomycota</taxon>
        <taxon>Pezizomycotina</taxon>
        <taxon>Sordariomycetes</taxon>
        <taxon>Hypocreomycetidae</taxon>
        <taxon>Hypocreales</taxon>
        <taxon>Cordycipitaceae</taxon>
        <taxon>Lecanicillium</taxon>
    </lineage>
</organism>
<dbReference type="Proteomes" id="UP001148737">
    <property type="component" value="Unassembled WGS sequence"/>
</dbReference>
<evidence type="ECO:0000313" key="1">
    <source>
        <dbReference type="EMBL" id="KAJ3487780.1"/>
    </source>
</evidence>
<gene>
    <name evidence="1" type="ORF">NLG97_g6333</name>
</gene>